<gene>
    <name evidence="10" type="ORF">DUNSADRAFT_11339</name>
</gene>
<evidence type="ECO:0000256" key="5">
    <source>
        <dbReference type="ARBA" id="ARBA00023175"/>
    </source>
</evidence>
<sequence>MSRQMRHSGSGGGRDLMHKLRDSMNARGSLSDLGDRIKVCVRMRPPHAHEHADGVVSVLGDGRLVLHRPDAPVVATEFRFDKVLLPSATQHEVYMSGVKDVVDDVLNGYNGTVMAYGQTGAGKSYTISNVDPKAIGMNTRCVAEIFYQASLDPSHTYTVSMSYIQVYMEMIQDLLHPESDNLGLREDPVKGVFVPGVKEVHVTSLEECLQYLAAGSQNRFQNFTHLNAHSSASHAVVMLTVVKRRRSTIGKPGPQATIGKLYLVDLAGSERLKKSKSTGLQAQQAASINLSLTNMGMCINARVMDDKHVPYRDSKLTRLLQESLGGNSRTILLVNIAGVEEHAQETLQSLQFASRAMNVRVKPQVNECVDVKATQEPPGLSAAQHQEMLAALARKEVEMSASMQDALAKERQRTEELIVEALKSFAPAQKSDPDLEARIAALEERVKVMEDKYNQASKQNAQLTDMLKADARNRCRLAEGDRAKSEKETADQQSTLKALDDLQQSLRQIEAQNMDSSTAQRAPGLDTAAAMLYALSVPPKEAASGLSTAARVVTQLSESPEAAGQKPGTAAAVAALAAQGCAPTDPAIQRGLAAAASALRAMSRSAQANTQPQGVAAAALSLDHKGIDARDAAHAPGMAAAAHALHVLAADARTPPSQVAGITQGASTLMALSADNGDALQQPGLAAANIALARLEAGCDSVSPQGAAELSGIKAARTAMEALEGKGSRGTPQSGGAAAAASLAESGILTWDAKHKPGFDAAAAKIRCLKDACDKGFQPENGCCAEPASRSASGPVAKSTPISVAALHSQAMRQDSKANGNSPPNEVLQSKLQALVSSANSLGESAAMDRGVQQRMQAVKAQEAESLKHSLEDVWQRLKDLDEQVQDLREQQEQAEQEKAKQVEEERIAAAGRVMVALGIDLGDSKYNPGVHLAVAALTTLCSTPPAAYLESGIELAAYTLQKMAQDPQGAAQDRGIDAAFAALEAKGIDPTSPVYRPGMLAASKALSAICASPIGGSVASAIEALTAAGIDPWNKKHKPGVEAAVGATAALAEDPCHAGKQQGVQLAGAVLEAICCNPADEVHQPGMSVSVAIVTSLTLLGSPGHAADQPGASAAQIALAAMCSDKAQENQTASLKAPISSASAALANQGIDPSDPVHQRGMLAAASTLRALCTTSEHGGTTSTGNAHKPYLMDPQSIQSAGIRDMLNQRMLTGGLIPLKLPKPDFGPMRKTEDNEEDEGLSAQSAQLASLEAQLEDAQAGLACTMAALGISPAELKRDPAAAAAAAKSNMTGEMCEKLDAHSASMGAQMADLEHQAQEMRKGLDVALMALGMNREDIERDPEAAAAASSTAYNSHMFEDLADKVHELQAQQRSASRRPSNAQLANLEKQLQETQAGLAVALLALGIDQEEMMRDPEAAAANAVTVSNGSTCLELSRKVKEIQAQQKAAQAQARLLEEKCQNPVHPSEIQDALAEVGQRLDALEADREALSDTTVHASDLKELENHILERLGTQARACEQLGNTVEVIVADANKLATLHDVSPNSPERHNPSSKMVTGTHSQPYQPFTITSVMQRYLPYDAMLKQFAQKARVRDFVQKVRSNHETVLKALKEMDVKNQQKHEAIVKVLIRISQQVDYLHNTIRDVARGDYEEAAHMDTMPAMKIPHGHGRPTLNSMGTLQRHSNLRNLVAMQGAEDEDSAVDIVLRKHEAEQDRFEAERDSGGSRKSAGWDRPHSLARSRGASLEMDAIRASLDHPRSRPSQSGRASQEMEADGLKGVSMARENGGASRASGGWDLVLESANRRKEYEDEEGLPAEPLRPRQM</sequence>
<feature type="coiled-coil region" evidence="7">
    <location>
        <begin position="432"/>
        <end position="519"/>
    </location>
</feature>
<proteinExistence type="inferred from homology"/>
<keyword evidence="3 6" id="KW-0067">ATP-binding</keyword>
<dbReference type="PROSITE" id="PS50067">
    <property type="entry name" value="KINESIN_MOTOR_2"/>
    <property type="match status" value="1"/>
</dbReference>
<name>A0ABQ7GDM0_DUNSA</name>
<evidence type="ECO:0000256" key="2">
    <source>
        <dbReference type="ARBA" id="ARBA00022741"/>
    </source>
</evidence>
<evidence type="ECO:0000259" key="9">
    <source>
        <dbReference type="PROSITE" id="PS50067"/>
    </source>
</evidence>
<evidence type="ECO:0000256" key="3">
    <source>
        <dbReference type="ARBA" id="ARBA00022840"/>
    </source>
</evidence>
<feature type="coiled-coil region" evidence="7">
    <location>
        <begin position="1359"/>
        <end position="1405"/>
    </location>
</feature>
<feature type="compositionally biased region" description="Basic and acidic residues" evidence="8">
    <location>
        <begin position="1712"/>
        <end position="1735"/>
    </location>
</feature>
<dbReference type="PROSITE" id="PS00411">
    <property type="entry name" value="KINESIN_MOTOR_1"/>
    <property type="match status" value="1"/>
</dbReference>
<feature type="compositionally biased region" description="Polar residues" evidence="8">
    <location>
        <begin position="1553"/>
        <end position="1562"/>
    </location>
</feature>
<feature type="binding site" evidence="6">
    <location>
        <begin position="117"/>
        <end position="124"/>
    </location>
    <ligand>
        <name>ATP</name>
        <dbReference type="ChEBI" id="CHEBI:30616"/>
    </ligand>
</feature>
<feature type="region of interest" description="Disordered" evidence="8">
    <location>
        <begin position="1712"/>
        <end position="1824"/>
    </location>
</feature>
<keyword evidence="11" id="KW-1185">Reference proteome</keyword>
<keyword evidence="5 6" id="KW-0505">Motor protein</keyword>
<evidence type="ECO:0000256" key="7">
    <source>
        <dbReference type="SAM" id="Coils"/>
    </source>
</evidence>
<feature type="coiled-coil region" evidence="7">
    <location>
        <begin position="1433"/>
        <end position="1494"/>
    </location>
</feature>
<dbReference type="InterPro" id="IPR036961">
    <property type="entry name" value="Kinesin_motor_dom_sf"/>
</dbReference>
<dbReference type="SUPFAM" id="SSF52540">
    <property type="entry name" value="P-loop containing nucleoside triphosphate hydrolases"/>
    <property type="match status" value="1"/>
</dbReference>
<evidence type="ECO:0000256" key="1">
    <source>
        <dbReference type="ARBA" id="ARBA00022701"/>
    </source>
</evidence>
<evidence type="ECO:0000313" key="11">
    <source>
        <dbReference type="Proteomes" id="UP000815325"/>
    </source>
</evidence>
<dbReference type="InterPro" id="IPR019821">
    <property type="entry name" value="Kinesin_motor_CS"/>
</dbReference>
<evidence type="ECO:0000256" key="4">
    <source>
        <dbReference type="ARBA" id="ARBA00023054"/>
    </source>
</evidence>
<organism evidence="10 11">
    <name type="scientific">Dunaliella salina</name>
    <name type="common">Green alga</name>
    <name type="synonym">Protococcus salinus</name>
    <dbReference type="NCBI Taxonomy" id="3046"/>
    <lineage>
        <taxon>Eukaryota</taxon>
        <taxon>Viridiplantae</taxon>
        <taxon>Chlorophyta</taxon>
        <taxon>core chlorophytes</taxon>
        <taxon>Chlorophyceae</taxon>
        <taxon>CS clade</taxon>
        <taxon>Chlamydomonadales</taxon>
        <taxon>Dunaliellaceae</taxon>
        <taxon>Dunaliella</taxon>
    </lineage>
</organism>
<feature type="domain" description="Kinesin motor" evidence="9">
    <location>
        <begin position="36"/>
        <end position="359"/>
    </location>
</feature>
<keyword evidence="4 7" id="KW-0175">Coiled coil</keyword>
<dbReference type="InterPro" id="IPR001752">
    <property type="entry name" value="Kinesin_motor_dom"/>
</dbReference>
<comment type="caution">
    <text evidence="10">The sequence shown here is derived from an EMBL/GenBank/DDBJ whole genome shotgun (WGS) entry which is preliminary data.</text>
</comment>
<evidence type="ECO:0000313" key="10">
    <source>
        <dbReference type="EMBL" id="KAF5832694.1"/>
    </source>
</evidence>
<dbReference type="CDD" id="cd00106">
    <property type="entry name" value="KISc"/>
    <property type="match status" value="1"/>
</dbReference>
<dbReference type="PANTHER" id="PTHR47968:SF36">
    <property type="entry name" value="KINESIN HEAVY CHAIN ISOFORM X1"/>
    <property type="match status" value="1"/>
</dbReference>
<accession>A0ABQ7GDM0</accession>
<feature type="region of interest" description="Disordered" evidence="8">
    <location>
        <begin position="1540"/>
        <end position="1562"/>
    </location>
</feature>
<dbReference type="InterPro" id="IPR027640">
    <property type="entry name" value="Kinesin-like_fam"/>
</dbReference>
<dbReference type="SMART" id="SM00129">
    <property type="entry name" value="KISc"/>
    <property type="match status" value="1"/>
</dbReference>
<reference evidence="10" key="1">
    <citation type="submission" date="2017-08" db="EMBL/GenBank/DDBJ databases">
        <authorList>
            <person name="Polle J.E."/>
            <person name="Barry K."/>
            <person name="Cushman J."/>
            <person name="Schmutz J."/>
            <person name="Tran D."/>
            <person name="Hathwaick L.T."/>
            <person name="Yim W.C."/>
            <person name="Jenkins J."/>
            <person name="Mckie-Krisberg Z.M."/>
            <person name="Prochnik S."/>
            <person name="Lindquist E."/>
            <person name="Dockter R.B."/>
            <person name="Adam C."/>
            <person name="Molina H."/>
            <person name="Bunkerborg J."/>
            <person name="Jin E."/>
            <person name="Buchheim M."/>
            <person name="Magnuson J."/>
        </authorList>
    </citation>
    <scope>NUCLEOTIDE SEQUENCE</scope>
    <source>
        <strain evidence="10">CCAP 19/18</strain>
    </source>
</reference>
<keyword evidence="1" id="KW-0493">Microtubule</keyword>
<protein>
    <recommendedName>
        <fullName evidence="9">Kinesin motor domain-containing protein</fullName>
    </recommendedName>
</protein>
<dbReference type="Pfam" id="PF00225">
    <property type="entry name" value="Kinesin"/>
    <property type="match status" value="1"/>
</dbReference>
<dbReference type="Proteomes" id="UP000815325">
    <property type="component" value="Unassembled WGS sequence"/>
</dbReference>
<evidence type="ECO:0000256" key="8">
    <source>
        <dbReference type="SAM" id="MobiDB-lite"/>
    </source>
</evidence>
<dbReference type="InterPro" id="IPR027417">
    <property type="entry name" value="P-loop_NTPase"/>
</dbReference>
<keyword evidence="2 6" id="KW-0547">Nucleotide-binding</keyword>
<evidence type="ECO:0000256" key="6">
    <source>
        <dbReference type="PROSITE-ProRule" id="PRU00283"/>
    </source>
</evidence>
<feature type="coiled-coil region" evidence="7">
    <location>
        <begin position="871"/>
        <end position="908"/>
    </location>
</feature>
<dbReference type="PANTHER" id="PTHR47968">
    <property type="entry name" value="CENTROMERE PROTEIN E"/>
    <property type="match status" value="1"/>
</dbReference>
<dbReference type="Gene3D" id="3.40.850.10">
    <property type="entry name" value="Kinesin motor domain"/>
    <property type="match status" value="1"/>
</dbReference>
<dbReference type="EMBL" id="MU069855">
    <property type="protein sequence ID" value="KAF5832694.1"/>
    <property type="molecule type" value="Genomic_DNA"/>
</dbReference>
<feature type="region of interest" description="Disordered" evidence="8">
    <location>
        <begin position="1219"/>
        <end position="1242"/>
    </location>
</feature>
<dbReference type="PRINTS" id="PR00380">
    <property type="entry name" value="KINESINHEAVY"/>
</dbReference>
<comment type="similarity">
    <text evidence="6">Belongs to the TRAFAC class myosin-kinesin ATPase superfamily. Kinesin family.</text>
</comment>